<dbReference type="PANTHER" id="PTHR13516">
    <property type="entry name" value="RIBONUCLEASE P SUBUNIT P25"/>
    <property type="match status" value="1"/>
</dbReference>
<dbReference type="EMBL" id="NBIV01000079">
    <property type="protein sequence ID" value="PXF44900.1"/>
    <property type="molecule type" value="Genomic_DNA"/>
</dbReference>
<dbReference type="InterPro" id="IPR036882">
    <property type="entry name" value="Alba-like_dom_sf"/>
</dbReference>
<keyword evidence="3" id="KW-0539">Nucleus</keyword>
<proteinExistence type="inferred from homology"/>
<sequence>MRPEDDRDIVVKPSGRLYNYIEYATRVLARDTVDYVQFIAVGKAISKAVTLAEILKRNNTTLRQKCTLDSVEPSNTPRLVIQMQKSLTHDNETAETNSQQ</sequence>
<name>A0A2V3IUT8_9FLOR</name>
<dbReference type="OrthoDB" id="424402at2759"/>
<evidence type="ECO:0000313" key="6">
    <source>
        <dbReference type="Proteomes" id="UP000247409"/>
    </source>
</evidence>
<evidence type="ECO:0000259" key="4">
    <source>
        <dbReference type="Pfam" id="PF01918"/>
    </source>
</evidence>
<dbReference type="GO" id="GO:0005634">
    <property type="term" value="C:nucleus"/>
    <property type="evidence" value="ECO:0007669"/>
    <property type="project" value="UniProtKB-SubCell"/>
</dbReference>
<dbReference type="Pfam" id="PF01918">
    <property type="entry name" value="Alba"/>
    <property type="match status" value="1"/>
</dbReference>
<dbReference type="Proteomes" id="UP000247409">
    <property type="component" value="Unassembled WGS sequence"/>
</dbReference>
<comment type="similarity">
    <text evidence="2">Belongs to the histone-like Alba family.</text>
</comment>
<dbReference type="InterPro" id="IPR002775">
    <property type="entry name" value="DNA/RNA-bd_Alba-like"/>
</dbReference>
<gene>
    <name evidence="5" type="ORF">BWQ96_05390</name>
</gene>
<evidence type="ECO:0000256" key="2">
    <source>
        <dbReference type="ARBA" id="ARBA00008018"/>
    </source>
</evidence>
<protein>
    <recommendedName>
        <fullName evidence="4">DNA/RNA-binding protein Alba-like domain-containing protein</fullName>
    </recommendedName>
</protein>
<evidence type="ECO:0000256" key="1">
    <source>
        <dbReference type="ARBA" id="ARBA00004123"/>
    </source>
</evidence>
<dbReference type="InterPro" id="IPR051958">
    <property type="entry name" value="Alba-like_NAB"/>
</dbReference>
<evidence type="ECO:0000313" key="5">
    <source>
        <dbReference type="EMBL" id="PXF44900.1"/>
    </source>
</evidence>
<comment type="caution">
    <text evidence="5">The sequence shown here is derived from an EMBL/GenBank/DDBJ whole genome shotgun (WGS) entry which is preliminary data.</text>
</comment>
<feature type="domain" description="DNA/RNA-binding protein Alba-like" evidence="4">
    <location>
        <begin position="8"/>
        <end position="67"/>
    </location>
</feature>
<comment type="subcellular location">
    <subcellularLocation>
        <location evidence="1">Nucleus</location>
    </subcellularLocation>
</comment>
<dbReference type="AlphaFoldDB" id="A0A2V3IUT8"/>
<dbReference type="GO" id="GO:0003676">
    <property type="term" value="F:nucleic acid binding"/>
    <property type="evidence" value="ECO:0007669"/>
    <property type="project" value="InterPro"/>
</dbReference>
<dbReference type="Gene3D" id="3.30.110.20">
    <property type="entry name" value="Alba-like domain"/>
    <property type="match status" value="1"/>
</dbReference>
<keyword evidence="6" id="KW-1185">Reference proteome</keyword>
<reference evidence="5 6" key="1">
    <citation type="journal article" date="2018" name="Mol. Biol. Evol.">
        <title>Analysis of the draft genome of the red seaweed Gracilariopsis chorda provides insights into genome size evolution in Rhodophyta.</title>
        <authorList>
            <person name="Lee J."/>
            <person name="Yang E.C."/>
            <person name="Graf L."/>
            <person name="Yang J.H."/>
            <person name="Qiu H."/>
            <person name="Zel Zion U."/>
            <person name="Chan C.X."/>
            <person name="Stephens T.G."/>
            <person name="Weber A.P.M."/>
            <person name="Boo G.H."/>
            <person name="Boo S.M."/>
            <person name="Kim K.M."/>
            <person name="Shin Y."/>
            <person name="Jung M."/>
            <person name="Lee S.J."/>
            <person name="Yim H.S."/>
            <person name="Lee J.H."/>
            <person name="Bhattacharya D."/>
            <person name="Yoon H.S."/>
        </authorList>
    </citation>
    <scope>NUCLEOTIDE SEQUENCE [LARGE SCALE GENOMIC DNA]</scope>
    <source>
        <strain evidence="5 6">SKKU-2015</strain>
        <tissue evidence="5">Whole body</tissue>
    </source>
</reference>
<dbReference type="SUPFAM" id="SSF82704">
    <property type="entry name" value="AlbA-like"/>
    <property type="match status" value="1"/>
</dbReference>
<accession>A0A2V3IUT8</accession>
<evidence type="ECO:0000256" key="3">
    <source>
        <dbReference type="ARBA" id="ARBA00023242"/>
    </source>
</evidence>
<organism evidence="5 6">
    <name type="scientific">Gracilariopsis chorda</name>
    <dbReference type="NCBI Taxonomy" id="448386"/>
    <lineage>
        <taxon>Eukaryota</taxon>
        <taxon>Rhodophyta</taxon>
        <taxon>Florideophyceae</taxon>
        <taxon>Rhodymeniophycidae</taxon>
        <taxon>Gracilariales</taxon>
        <taxon>Gracilariaceae</taxon>
        <taxon>Gracilariopsis</taxon>
    </lineage>
</organism>